<dbReference type="GO" id="GO:0005829">
    <property type="term" value="C:cytosol"/>
    <property type="evidence" value="ECO:0007669"/>
    <property type="project" value="TreeGrafter"/>
</dbReference>
<evidence type="ECO:0000259" key="2">
    <source>
        <dbReference type="Pfam" id="PF04424"/>
    </source>
</evidence>
<evidence type="ECO:0000256" key="1">
    <source>
        <dbReference type="SAM" id="MobiDB-lite"/>
    </source>
</evidence>
<dbReference type="InterPro" id="IPR007518">
    <property type="entry name" value="MINDY"/>
</dbReference>
<sequence length="360" mass="40999">MELSFTTKSVEINGQNHKILLQNENGPCALLALANVMILSPKHTQFSCQLIQLVNKKNEIFLRELVQVLADIGLQVTDNSGTDVSELLTLLPQLHKGLDINPEFNGSFENSREMSIFRLFNVDLVHGWVVDNSSNIATNEKLSRYSYESAQRVLTQAADINSGISRDDNSKEILDDAMHIELFLNESPTQLTTFGLQLLRQKLPHNMYSILFRNDHFSTLYKYKDQLYTLVTDFGYKNCKDIVWQSLVSVDGSGDVFFAADFSSAKADERQLSHQTENVFETDNIPVEEAQQIENDKELARHLQQQEQERVKKLETKRKNRLSGRNLEKNLPVKKETVKQKSSSVKVKRPESSKSGCTLM</sequence>
<dbReference type="GO" id="GO:0004843">
    <property type="term" value="F:cysteine-type deubiquitinase activity"/>
    <property type="evidence" value="ECO:0007669"/>
    <property type="project" value="InterPro"/>
</dbReference>
<organism evidence="3 4">
    <name type="scientific">Saccharomyces arboricola (strain H-6 / AS 2.3317 / CBS 10644)</name>
    <name type="common">Yeast</name>
    <dbReference type="NCBI Taxonomy" id="1160507"/>
    <lineage>
        <taxon>Eukaryota</taxon>
        <taxon>Fungi</taxon>
        <taxon>Dikarya</taxon>
        <taxon>Ascomycota</taxon>
        <taxon>Saccharomycotina</taxon>
        <taxon>Saccharomycetes</taxon>
        <taxon>Saccharomycetales</taxon>
        <taxon>Saccharomycetaceae</taxon>
        <taxon>Saccharomyces</taxon>
    </lineage>
</organism>
<dbReference type="AlphaFoldDB" id="J8PH69"/>
<feature type="region of interest" description="Disordered" evidence="1">
    <location>
        <begin position="313"/>
        <end position="360"/>
    </location>
</feature>
<dbReference type="GO" id="GO:0071944">
    <property type="term" value="C:cell periphery"/>
    <property type="evidence" value="ECO:0007669"/>
    <property type="project" value="TreeGrafter"/>
</dbReference>
<name>J8PH69_SACAR</name>
<dbReference type="PANTHER" id="PTHR18063:SF6">
    <property type="entry name" value="UBIQUITIN CARBOXYL-TERMINAL HYDROLASE"/>
    <property type="match status" value="1"/>
</dbReference>
<evidence type="ECO:0000313" key="3">
    <source>
        <dbReference type="EMBL" id="EJS41470.1"/>
    </source>
</evidence>
<dbReference type="HOGENOM" id="CLU_022566_0_0_1"/>
<dbReference type="PANTHER" id="PTHR18063">
    <property type="entry name" value="NF-E2 INDUCIBLE PROTEIN"/>
    <property type="match status" value="1"/>
</dbReference>
<protein>
    <submittedName>
        <fullName evidence="3">YPL191C</fullName>
    </submittedName>
</protein>
<dbReference type="Proteomes" id="UP000006968">
    <property type="component" value="Chromosome XVI"/>
</dbReference>
<dbReference type="GO" id="GO:1990380">
    <property type="term" value="F:K48-linked deubiquitinase activity"/>
    <property type="evidence" value="ECO:0007669"/>
    <property type="project" value="InterPro"/>
</dbReference>
<evidence type="ECO:0000313" key="4">
    <source>
        <dbReference type="Proteomes" id="UP000006968"/>
    </source>
</evidence>
<keyword evidence="4" id="KW-1185">Reference proteome</keyword>
<dbReference type="InterPro" id="IPR033979">
    <property type="entry name" value="MINDY_domain"/>
</dbReference>
<feature type="domain" description="MINDY deubiquitinase" evidence="2">
    <location>
        <begin position="4"/>
        <end position="262"/>
    </location>
</feature>
<reference evidence="3 4" key="1">
    <citation type="journal article" date="2013" name="BMC Genomics">
        <title>High quality de novo sequencing and assembly of the Saccharomyces arboricolus genome.</title>
        <authorList>
            <person name="Liti G."/>
            <person name="Nguyen Ba A.N."/>
            <person name="Blythe M."/>
            <person name="Mueller C.A."/>
            <person name="Bergstroem A."/>
            <person name="Cubillos F.A."/>
            <person name="Dafhnis-Calas F."/>
            <person name="Khoshraftar S."/>
            <person name="Malla S."/>
            <person name="Mehta N."/>
            <person name="Siow C.C."/>
            <person name="Warringer J."/>
            <person name="Moses A.M."/>
            <person name="Louis E.J."/>
            <person name="Nieduszynski C.A."/>
        </authorList>
    </citation>
    <scope>NUCLEOTIDE SEQUENCE [LARGE SCALE GENOMIC DNA]</scope>
    <source>
        <strain evidence="4">H-6 / AS 2.3317 / CBS 10644</strain>
    </source>
</reference>
<comment type="caution">
    <text evidence="3">The sequence shown here is derived from an EMBL/GenBank/DDBJ whole genome shotgun (WGS) entry which is preliminary data.</text>
</comment>
<feature type="compositionally biased region" description="Basic and acidic residues" evidence="1">
    <location>
        <begin position="326"/>
        <end position="339"/>
    </location>
</feature>
<dbReference type="GO" id="GO:0071108">
    <property type="term" value="P:protein K48-linked deubiquitination"/>
    <property type="evidence" value="ECO:0007669"/>
    <property type="project" value="TreeGrafter"/>
</dbReference>
<dbReference type="OrthoDB" id="10261212at2759"/>
<dbReference type="EMBL" id="ALIE01000192">
    <property type="protein sequence ID" value="EJS41470.1"/>
    <property type="molecule type" value="Genomic_DNA"/>
</dbReference>
<dbReference type="GO" id="GO:0016807">
    <property type="term" value="F:cysteine-type carboxypeptidase activity"/>
    <property type="evidence" value="ECO:0007669"/>
    <property type="project" value="TreeGrafter"/>
</dbReference>
<gene>
    <name evidence="3" type="ORF">SU7_3494</name>
</gene>
<accession>J8PH69</accession>
<dbReference type="Pfam" id="PF04424">
    <property type="entry name" value="MINDY_DUB"/>
    <property type="match status" value="1"/>
</dbReference>
<proteinExistence type="predicted"/>